<proteinExistence type="predicted"/>
<organism evidence="2 3">
    <name type="scientific">Dendrothele bispora (strain CBS 962.96)</name>
    <dbReference type="NCBI Taxonomy" id="1314807"/>
    <lineage>
        <taxon>Eukaryota</taxon>
        <taxon>Fungi</taxon>
        <taxon>Dikarya</taxon>
        <taxon>Basidiomycota</taxon>
        <taxon>Agaricomycotina</taxon>
        <taxon>Agaricomycetes</taxon>
        <taxon>Agaricomycetidae</taxon>
        <taxon>Agaricales</taxon>
        <taxon>Agaricales incertae sedis</taxon>
        <taxon>Dendrothele</taxon>
    </lineage>
</organism>
<evidence type="ECO:0000313" key="2">
    <source>
        <dbReference type="EMBL" id="THU84164.1"/>
    </source>
</evidence>
<feature type="region of interest" description="Disordered" evidence="1">
    <location>
        <begin position="27"/>
        <end position="49"/>
    </location>
</feature>
<keyword evidence="3" id="KW-1185">Reference proteome</keyword>
<accession>A0A4S8L6A3</accession>
<dbReference type="Proteomes" id="UP000297245">
    <property type="component" value="Unassembled WGS sequence"/>
</dbReference>
<evidence type="ECO:0000256" key="1">
    <source>
        <dbReference type="SAM" id="MobiDB-lite"/>
    </source>
</evidence>
<evidence type="ECO:0000313" key="3">
    <source>
        <dbReference type="Proteomes" id="UP000297245"/>
    </source>
</evidence>
<dbReference type="AlphaFoldDB" id="A0A4S8L6A3"/>
<protein>
    <submittedName>
        <fullName evidence="2">Uncharacterized protein</fullName>
    </submittedName>
</protein>
<feature type="region of interest" description="Disordered" evidence="1">
    <location>
        <begin position="182"/>
        <end position="217"/>
    </location>
</feature>
<dbReference type="EMBL" id="ML179617">
    <property type="protein sequence ID" value="THU84164.1"/>
    <property type="molecule type" value="Genomic_DNA"/>
</dbReference>
<name>A0A4S8L6A3_DENBC</name>
<feature type="compositionally biased region" description="Low complexity" evidence="1">
    <location>
        <begin position="32"/>
        <end position="45"/>
    </location>
</feature>
<gene>
    <name evidence="2" type="ORF">K435DRAFT_843791</name>
</gene>
<feature type="compositionally biased region" description="Polar residues" evidence="1">
    <location>
        <begin position="189"/>
        <end position="199"/>
    </location>
</feature>
<sequence>METPTMTSVTVDSTVIDTIDHATTMQNNEADGSTTTMTTGSVSGTPATTVTHEEDAPASRTVSSSTRTSIAVAQSMQMFNGSTQTEFINSVLSNIGGNKNETNINYHIHGNATIHCPSTDSVAALRISSTGSSEILQDTMPFQPEHVNLGDIRAGGTSATSTEENSRSVTGIQTRITTPRRVQRESRACENQNGCSGPRTQGREDQQATSGVDGDLGTSRVDITISVTVTELRFPIAFFFLIPV</sequence>
<reference evidence="2 3" key="1">
    <citation type="journal article" date="2019" name="Nat. Ecol. Evol.">
        <title>Megaphylogeny resolves global patterns of mushroom evolution.</title>
        <authorList>
            <person name="Varga T."/>
            <person name="Krizsan K."/>
            <person name="Foldi C."/>
            <person name="Dima B."/>
            <person name="Sanchez-Garcia M."/>
            <person name="Sanchez-Ramirez S."/>
            <person name="Szollosi G.J."/>
            <person name="Szarkandi J.G."/>
            <person name="Papp V."/>
            <person name="Albert L."/>
            <person name="Andreopoulos W."/>
            <person name="Angelini C."/>
            <person name="Antonin V."/>
            <person name="Barry K.W."/>
            <person name="Bougher N.L."/>
            <person name="Buchanan P."/>
            <person name="Buyck B."/>
            <person name="Bense V."/>
            <person name="Catcheside P."/>
            <person name="Chovatia M."/>
            <person name="Cooper J."/>
            <person name="Damon W."/>
            <person name="Desjardin D."/>
            <person name="Finy P."/>
            <person name="Geml J."/>
            <person name="Haridas S."/>
            <person name="Hughes K."/>
            <person name="Justo A."/>
            <person name="Karasinski D."/>
            <person name="Kautmanova I."/>
            <person name="Kiss B."/>
            <person name="Kocsube S."/>
            <person name="Kotiranta H."/>
            <person name="LaButti K.M."/>
            <person name="Lechner B.E."/>
            <person name="Liimatainen K."/>
            <person name="Lipzen A."/>
            <person name="Lukacs Z."/>
            <person name="Mihaltcheva S."/>
            <person name="Morgado L.N."/>
            <person name="Niskanen T."/>
            <person name="Noordeloos M.E."/>
            <person name="Ohm R.A."/>
            <person name="Ortiz-Santana B."/>
            <person name="Ovrebo C."/>
            <person name="Racz N."/>
            <person name="Riley R."/>
            <person name="Savchenko A."/>
            <person name="Shiryaev A."/>
            <person name="Soop K."/>
            <person name="Spirin V."/>
            <person name="Szebenyi C."/>
            <person name="Tomsovsky M."/>
            <person name="Tulloss R.E."/>
            <person name="Uehling J."/>
            <person name="Grigoriev I.V."/>
            <person name="Vagvolgyi C."/>
            <person name="Papp T."/>
            <person name="Martin F.M."/>
            <person name="Miettinen O."/>
            <person name="Hibbett D.S."/>
            <person name="Nagy L.G."/>
        </authorList>
    </citation>
    <scope>NUCLEOTIDE SEQUENCE [LARGE SCALE GENOMIC DNA]</scope>
    <source>
        <strain evidence="2 3">CBS 962.96</strain>
    </source>
</reference>